<dbReference type="RefSeq" id="WP_081194663.1">
    <property type="nucleotide sequence ID" value="NZ_MWIH01000009.1"/>
</dbReference>
<dbReference type="SUPFAM" id="SSF160631">
    <property type="entry name" value="SMI1/KNR4-like"/>
    <property type="match status" value="1"/>
</dbReference>
<comment type="caution">
    <text evidence="1">The sequence shown here is derived from an EMBL/GenBank/DDBJ whole genome shotgun (WGS) entry which is preliminary data.</text>
</comment>
<dbReference type="EMBL" id="MWIH01000009">
    <property type="protein sequence ID" value="OQO89300.1"/>
    <property type="molecule type" value="Genomic_DNA"/>
</dbReference>
<dbReference type="Proteomes" id="UP000192591">
    <property type="component" value="Unassembled WGS sequence"/>
</dbReference>
<organism evidence="1 2">
    <name type="scientific">Saccharomonospora piscinae</name>
    <dbReference type="NCBI Taxonomy" id="687388"/>
    <lineage>
        <taxon>Bacteria</taxon>
        <taxon>Bacillati</taxon>
        <taxon>Actinomycetota</taxon>
        <taxon>Actinomycetes</taxon>
        <taxon>Pseudonocardiales</taxon>
        <taxon>Pseudonocardiaceae</taxon>
        <taxon>Saccharomonospora</taxon>
    </lineage>
</organism>
<keyword evidence="2" id="KW-1185">Reference proteome</keyword>
<name>A0A1V8ZWW1_SACPI</name>
<evidence type="ECO:0000313" key="1">
    <source>
        <dbReference type="EMBL" id="OQO89300.1"/>
    </source>
</evidence>
<dbReference type="STRING" id="1962155.B1813_20325"/>
<sequence>MEPVLPPWPDEPRLGPAEPADAVEAAVRTVLTAAEPDTHTVDAEVSHAALLLCCSGAPAAGDRLVRRWWRLTGGSVDRLVSDATTARAWAAVLSARSARGSVPDWADGLTPLDPATERVAQRRHLNTLRDGGGARAHLADLALHAWDLADAGDAEGARAALREWGERARQLPKPPVAALAGCDSVAALLVAEPGNALTMPQGWADGLADALVAALDARDAAREPSGREDASWPELVAAVLRLRGTADAAPPPASHTALDDAERRLGTALPGSYRRFLLTCDGLPADVVFPRLLGAAELTVRAGLVVISEPAVLTLRCPGGEVLEDDPVFGVTCHTGIHALLTEHRRLLDAAD</sequence>
<accession>A0A1V8ZWW1</accession>
<proteinExistence type="predicted"/>
<dbReference type="AlphaFoldDB" id="A0A1V8ZWW1"/>
<evidence type="ECO:0008006" key="3">
    <source>
        <dbReference type="Google" id="ProtNLM"/>
    </source>
</evidence>
<reference evidence="1 2" key="1">
    <citation type="submission" date="2017-02" db="EMBL/GenBank/DDBJ databases">
        <title>Draft genome of Saccharomonospora sp. 154.</title>
        <authorList>
            <person name="Alonso-Carmona G.S."/>
            <person name="De La Haba R."/>
            <person name="Vera-Gargallo B."/>
            <person name="Sandoval-Trujillo A.H."/>
            <person name="Ramirez-Duran N."/>
            <person name="Ventosa A."/>
        </authorList>
    </citation>
    <scope>NUCLEOTIDE SEQUENCE [LARGE SCALE GENOMIC DNA]</scope>
    <source>
        <strain evidence="1 2">LRS4.154</strain>
    </source>
</reference>
<dbReference type="InterPro" id="IPR037883">
    <property type="entry name" value="Knr4/Smi1-like_sf"/>
</dbReference>
<protein>
    <recommendedName>
        <fullName evidence="3">Knr4/Smi1-like domain-containing protein</fullName>
    </recommendedName>
</protein>
<gene>
    <name evidence="1" type="ORF">B1813_20325</name>
</gene>
<evidence type="ECO:0000313" key="2">
    <source>
        <dbReference type="Proteomes" id="UP000192591"/>
    </source>
</evidence>